<sequence length="221" mass="24416">MRLFCVIGNQNDAASASQPGLCQFAPVHARLLEALPDRSATDGNDNRNIVYDVAIESPLELATKLSKRLGVNMWMKRKDLQPVFSFKLHGAYNMVARLPREQLDRGFICSSAENHAQGVALATKNLNCSAVITMPVTTPEIKWKLVERLGAMVVLIGDSYTMRLKLMVKIIGVEPFDANEMALSLHHGDMFKERRGILKPAGALSLANAEAYCKYDGLVEK</sequence>
<evidence type="ECO:0000259" key="5">
    <source>
        <dbReference type="Pfam" id="PF00291"/>
    </source>
</evidence>
<dbReference type="AlphaFoldDB" id="A0A540MEX5"/>
<evidence type="ECO:0000256" key="1">
    <source>
        <dbReference type="ARBA" id="ARBA00001933"/>
    </source>
</evidence>
<feature type="domain" description="Tryptophan synthase beta chain-like PALP" evidence="5">
    <location>
        <begin position="56"/>
        <end position="166"/>
    </location>
</feature>
<evidence type="ECO:0000313" key="7">
    <source>
        <dbReference type="Proteomes" id="UP000315295"/>
    </source>
</evidence>
<comment type="caution">
    <text evidence="6">The sequence shown here is derived from an EMBL/GenBank/DDBJ whole genome shotgun (WGS) entry which is preliminary data.</text>
</comment>
<dbReference type="EMBL" id="VIEB01000276">
    <property type="protein sequence ID" value="TQD97274.1"/>
    <property type="molecule type" value="Genomic_DNA"/>
</dbReference>
<accession>A0A540MEX5</accession>
<dbReference type="InterPro" id="IPR036052">
    <property type="entry name" value="TrpB-like_PALP_sf"/>
</dbReference>
<dbReference type="Gene3D" id="3.40.50.1100">
    <property type="match status" value="2"/>
</dbReference>
<keyword evidence="4" id="KW-0456">Lyase</keyword>
<dbReference type="Proteomes" id="UP000315295">
    <property type="component" value="Unassembled WGS sequence"/>
</dbReference>
<evidence type="ECO:0000256" key="2">
    <source>
        <dbReference type="ARBA" id="ARBA00010869"/>
    </source>
</evidence>
<gene>
    <name evidence="6" type="ORF">C1H46_017115</name>
</gene>
<organism evidence="6 7">
    <name type="scientific">Malus baccata</name>
    <name type="common">Siberian crab apple</name>
    <name type="synonym">Pyrus baccata</name>
    <dbReference type="NCBI Taxonomy" id="106549"/>
    <lineage>
        <taxon>Eukaryota</taxon>
        <taxon>Viridiplantae</taxon>
        <taxon>Streptophyta</taxon>
        <taxon>Embryophyta</taxon>
        <taxon>Tracheophyta</taxon>
        <taxon>Spermatophyta</taxon>
        <taxon>Magnoliopsida</taxon>
        <taxon>eudicotyledons</taxon>
        <taxon>Gunneridae</taxon>
        <taxon>Pentapetalae</taxon>
        <taxon>rosids</taxon>
        <taxon>fabids</taxon>
        <taxon>Rosales</taxon>
        <taxon>Rosaceae</taxon>
        <taxon>Amygdaloideae</taxon>
        <taxon>Maleae</taxon>
        <taxon>Malus</taxon>
    </lineage>
</organism>
<reference evidence="6 7" key="1">
    <citation type="journal article" date="2019" name="G3 (Bethesda)">
        <title>Sequencing of a Wild Apple (Malus baccata) Genome Unravels the Differences Between Cultivated and Wild Apple Species Regarding Disease Resistance and Cold Tolerance.</title>
        <authorList>
            <person name="Chen X."/>
        </authorList>
    </citation>
    <scope>NUCLEOTIDE SEQUENCE [LARGE SCALE GENOMIC DNA]</scope>
    <source>
        <strain evidence="7">cv. Shandingzi</strain>
        <tissue evidence="6">Leaves</tissue>
    </source>
</reference>
<comment type="similarity">
    <text evidence="2">Belongs to the serine/threonine dehydratase family.</text>
</comment>
<keyword evidence="3" id="KW-0663">Pyridoxal phosphate</keyword>
<evidence type="ECO:0000313" key="6">
    <source>
        <dbReference type="EMBL" id="TQD97274.1"/>
    </source>
</evidence>
<dbReference type="Pfam" id="PF00291">
    <property type="entry name" value="PALP"/>
    <property type="match status" value="1"/>
</dbReference>
<comment type="cofactor">
    <cofactor evidence="1">
        <name>pyridoxal 5'-phosphate</name>
        <dbReference type="ChEBI" id="CHEBI:597326"/>
    </cofactor>
</comment>
<dbReference type="SUPFAM" id="SSF53686">
    <property type="entry name" value="Tryptophan synthase beta subunit-like PLP-dependent enzymes"/>
    <property type="match status" value="1"/>
</dbReference>
<protein>
    <recommendedName>
        <fullName evidence="5">Tryptophan synthase beta chain-like PALP domain-containing protein</fullName>
    </recommendedName>
</protein>
<evidence type="ECO:0000256" key="3">
    <source>
        <dbReference type="ARBA" id="ARBA00022898"/>
    </source>
</evidence>
<dbReference type="GO" id="GO:0009097">
    <property type="term" value="P:isoleucine biosynthetic process"/>
    <property type="evidence" value="ECO:0007669"/>
    <property type="project" value="TreeGrafter"/>
</dbReference>
<dbReference type="GO" id="GO:0003941">
    <property type="term" value="F:L-serine ammonia-lyase activity"/>
    <property type="evidence" value="ECO:0007669"/>
    <property type="project" value="TreeGrafter"/>
</dbReference>
<evidence type="ECO:0000256" key="4">
    <source>
        <dbReference type="ARBA" id="ARBA00023239"/>
    </source>
</evidence>
<dbReference type="InterPro" id="IPR001926">
    <property type="entry name" value="TrpB-like_PALP"/>
</dbReference>
<dbReference type="FunFam" id="3.40.50.1100:FF:000005">
    <property type="entry name" value="Threonine dehydratase catabolic"/>
    <property type="match status" value="1"/>
</dbReference>
<keyword evidence="7" id="KW-1185">Reference proteome</keyword>
<dbReference type="STRING" id="106549.A0A540MEX5"/>
<dbReference type="GO" id="GO:0006567">
    <property type="term" value="P:L-threonine catabolic process"/>
    <property type="evidence" value="ECO:0007669"/>
    <property type="project" value="TreeGrafter"/>
</dbReference>
<dbReference type="GO" id="GO:0006565">
    <property type="term" value="P:L-serine catabolic process"/>
    <property type="evidence" value="ECO:0007669"/>
    <property type="project" value="TreeGrafter"/>
</dbReference>
<dbReference type="InterPro" id="IPR050147">
    <property type="entry name" value="Ser/Thr_Dehydratase"/>
</dbReference>
<dbReference type="PANTHER" id="PTHR48078">
    <property type="entry name" value="THREONINE DEHYDRATASE, MITOCHONDRIAL-RELATED"/>
    <property type="match status" value="1"/>
</dbReference>
<proteinExistence type="inferred from homology"/>
<dbReference type="GO" id="GO:0004794">
    <property type="term" value="F:threonine deaminase activity"/>
    <property type="evidence" value="ECO:0007669"/>
    <property type="project" value="TreeGrafter"/>
</dbReference>
<name>A0A540MEX5_MALBA</name>
<dbReference type="PANTHER" id="PTHR48078:SF11">
    <property type="entry name" value="THREONINE DEHYDRATASE, MITOCHONDRIAL"/>
    <property type="match status" value="1"/>
</dbReference>